<dbReference type="OrthoDB" id="6301065at2"/>
<feature type="transmembrane region" description="Helical" evidence="1">
    <location>
        <begin position="106"/>
        <end position="126"/>
    </location>
</feature>
<keyword evidence="4" id="KW-1185">Reference proteome</keyword>
<name>A0A238Z956_9FLAO</name>
<reference evidence="3 4" key="1">
    <citation type="submission" date="2017-06" db="EMBL/GenBank/DDBJ databases">
        <authorList>
            <person name="Kim H.J."/>
            <person name="Triplett B.A."/>
        </authorList>
    </citation>
    <scope>NUCLEOTIDE SEQUENCE [LARGE SCALE GENOMIC DNA]</scope>
    <source>
        <strain evidence="3 4">DSM 25597</strain>
    </source>
</reference>
<evidence type="ECO:0000313" key="3">
    <source>
        <dbReference type="EMBL" id="SNR79810.1"/>
    </source>
</evidence>
<feature type="transmembrane region" description="Helical" evidence="1">
    <location>
        <begin position="192"/>
        <end position="211"/>
    </location>
</feature>
<sequence>MKNSIKVLLIIIIAFGTYFVFDDLYFKTLRKWLFEVTNQLGVSHIVTYIISGIPLFIGVLFIGRKTDFFQNLGLDKSITKGFLFALICTLPMYIGFSIVFNFNSEISLNTFLISVVSAGFFEELFFRGFLFGLLFKKTKLGFILSVLFGSIYFGFLHLYQSTELAELLGIFLVTFLGSVLFAWVYAEWNFNIWVPIFLHMLMNLSWELFSVSDNAFGGMYSNVFRLLTVAFIIVLTVYYKKKKGKKLEITKKTLWLQKH</sequence>
<organism evidence="3 4">
    <name type="scientific">Dokdonia pacifica</name>
    <dbReference type="NCBI Taxonomy" id="1627892"/>
    <lineage>
        <taxon>Bacteria</taxon>
        <taxon>Pseudomonadati</taxon>
        <taxon>Bacteroidota</taxon>
        <taxon>Flavobacteriia</taxon>
        <taxon>Flavobacteriales</taxon>
        <taxon>Flavobacteriaceae</taxon>
        <taxon>Dokdonia</taxon>
    </lineage>
</organism>
<feature type="transmembrane region" description="Helical" evidence="1">
    <location>
        <begin position="165"/>
        <end position="185"/>
    </location>
</feature>
<accession>A0A238Z956</accession>
<evidence type="ECO:0000256" key="1">
    <source>
        <dbReference type="SAM" id="Phobius"/>
    </source>
</evidence>
<keyword evidence="1" id="KW-1133">Transmembrane helix</keyword>
<evidence type="ECO:0000313" key="4">
    <source>
        <dbReference type="Proteomes" id="UP000198379"/>
    </source>
</evidence>
<dbReference type="GO" id="GO:0080120">
    <property type="term" value="P:CAAX-box protein maturation"/>
    <property type="evidence" value="ECO:0007669"/>
    <property type="project" value="UniProtKB-ARBA"/>
</dbReference>
<dbReference type="RefSeq" id="WP_089371379.1">
    <property type="nucleotide sequence ID" value="NZ_BMEP01000001.1"/>
</dbReference>
<dbReference type="EMBL" id="FZNY01000003">
    <property type="protein sequence ID" value="SNR79810.1"/>
    <property type="molecule type" value="Genomic_DNA"/>
</dbReference>
<feature type="transmembrane region" description="Helical" evidence="1">
    <location>
        <begin position="45"/>
        <end position="62"/>
    </location>
</feature>
<dbReference type="InterPro" id="IPR003675">
    <property type="entry name" value="Rce1/LyrA-like_dom"/>
</dbReference>
<feature type="transmembrane region" description="Helical" evidence="1">
    <location>
        <begin position="138"/>
        <end position="159"/>
    </location>
</feature>
<dbReference type="Pfam" id="PF02517">
    <property type="entry name" value="Rce1-like"/>
    <property type="match status" value="1"/>
</dbReference>
<feature type="transmembrane region" description="Helical" evidence="1">
    <location>
        <begin position="7"/>
        <end position="25"/>
    </location>
</feature>
<dbReference type="Proteomes" id="UP000198379">
    <property type="component" value="Unassembled WGS sequence"/>
</dbReference>
<keyword evidence="1" id="KW-0472">Membrane</keyword>
<feature type="transmembrane region" description="Helical" evidence="1">
    <location>
        <begin position="223"/>
        <end position="239"/>
    </location>
</feature>
<protein>
    <recommendedName>
        <fullName evidence="2">CAAX prenyl protease 2/Lysostaphin resistance protein A-like domain-containing protein</fullName>
    </recommendedName>
</protein>
<dbReference type="AlphaFoldDB" id="A0A238Z956"/>
<feature type="transmembrane region" description="Helical" evidence="1">
    <location>
        <begin position="82"/>
        <end position="100"/>
    </location>
</feature>
<keyword evidence="1" id="KW-0812">Transmembrane</keyword>
<proteinExistence type="predicted"/>
<evidence type="ECO:0000259" key="2">
    <source>
        <dbReference type="Pfam" id="PF02517"/>
    </source>
</evidence>
<feature type="domain" description="CAAX prenyl protease 2/Lysostaphin resistance protein A-like" evidence="2">
    <location>
        <begin position="110"/>
        <end position="204"/>
    </location>
</feature>
<dbReference type="GO" id="GO:0004175">
    <property type="term" value="F:endopeptidase activity"/>
    <property type="evidence" value="ECO:0007669"/>
    <property type="project" value="UniProtKB-ARBA"/>
</dbReference>
<gene>
    <name evidence="3" type="ORF">SAMN06265376_10340</name>
</gene>